<keyword evidence="6" id="KW-0812">Transmembrane</keyword>
<feature type="domain" description="HAMP" evidence="8">
    <location>
        <begin position="337"/>
        <end position="389"/>
    </location>
</feature>
<keyword evidence="2 4" id="KW-0807">Transducer</keyword>
<dbReference type="RefSeq" id="WP_342853703.1">
    <property type="nucleotide sequence ID" value="NZ_JBBMRA010000002.1"/>
</dbReference>
<organism evidence="9 10">
    <name type="scientific">Neptuniibacter pectenicola</name>
    <dbReference type="NCBI Taxonomy" id="1806669"/>
    <lineage>
        <taxon>Bacteria</taxon>
        <taxon>Pseudomonadati</taxon>
        <taxon>Pseudomonadota</taxon>
        <taxon>Gammaproteobacteria</taxon>
        <taxon>Oceanospirillales</taxon>
        <taxon>Oceanospirillaceae</taxon>
        <taxon>Neptuniibacter</taxon>
    </lineage>
</organism>
<dbReference type="SMART" id="SM00283">
    <property type="entry name" value="MA"/>
    <property type="match status" value="1"/>
</dbReference>
<evidence type="ECO:0000313" key="10">
    <source>
        <dbReference type="Proteomes" id="UP001449225"/>
    </source>
</evidence>
<dbReference type="InterPro" id="IPR004089">
    <property type="entry name" value="MCPsignal_dom"/>
</dbReference>
<dbReference type="InterPro" id="IPR003660">
    <property type="entry name" value="HAMP_dom"/>
</dbReference>
<dbReference type="PROSITE" id="PS50885">
    <property type="entry name" value="HAMP"/>
    <property type="match status" value="1"/>
</dbReference>
<evidence type="ECO:0000256" key="2">
    <source>
        <dbReference type="ARBA" id="ARBA00023224"/>
    </source>
</evidence>
<evidence type="ECO:0000256" key="1">
    <source>
        <dbReference type="ARBA" id="ARBA00004370"/>
    </source>
</evidence>
<name>A0ABU9TNS1_9GAMM</name>
<evidence type="ECO:0000256" key="5">
    <source>
        <dbReference type="SAM" id="MobiDB-lite"/>
    </source>
</evidence>
<keyword evidence="6" id="KW-1133">Transmembrane helix</keyword>
<accession>A0ABU9TNS1</accession>
<proteinExistence type="inferred from homology"/>
<dbReference type="SMART" id="SM00304">
    <property type="entry name" value="HAMP"/>
    <property type="match status" value="1"/>
</dbReference>
<keyword evidence="10" id="KW-1185">Reference proteome</keyword>
<dbReference type="Proteomes" id="UP001449225">
    <property type="component" value="Unassembled WGS sequence"/>
</dbReference>
<dbReference type="PANTHER" id="PTHR32089">
    <property type="entry name" value="METHYL-ACCEPTING CHEMOTAXIS PROTEIN MCPB"/>
    <property type="match status" value="1"/>
</dbReference>
<reference evidence="9 10" key="1">
    <citation type="submission" date="2024-03" db="EMBL/GenBank/DDBJ databases">
        <title>Community enrichment and isolation of bacterial strains for fucoidan degradation.</title>
        <authorList>
            <person name="Sichert A."/>
        </authorList>
    </citation>
    <scope>NUCLEOTIDE SEQUENCE [LARGE SCALE GENOMIC DNA]</scope>
    <source>
        <strain evidence="9 10">AS76</strain>
    </source>
</reference>
<gene>
    <name evidence="9" type="ORF">WNY58_03110</name>
</gene>
<keyword evidence="6" id="KW-0472">Membrane</keyword>
<dbReference type="PANTHER" id="PTHR32089:SF120">
    <property type="entry name" value="METHYL-ACCEPTING CHEMOTAXIS PROTEIN TLPQ"/>
    <property type="match status" value="1"/>
</dbReference>
<dbReference type="CDD" id="cd11386">
    <property type="entry name" value="MCP_signal"/>
    <property type="match status" value="1"/>
</dbReference>
<feature type="transmembrane region" description="Helical" evidence="6">
    <location>
        <begin position="316"/>
        <end position="336"/>
    </location>
</feature>
<dbReference type="Pfam" id="PF00672">
    <property type="entry name" value="HAMP"/>
    <property type="match status" value="1"/>
</dbReference>
<protein>
    <submittedName>
        <fullName evidence="9">Methyl-accepting chemotaxis protein</fullName>
    </submittedName>
</protein>
<comment type="caution">
    <text evidence="9">The sequence shown here is derived from an EMBL/GenBank/DDBJ whole genome shotgun (WGS) entry which is preliminary data.</text>
</comment>
<dbReference type="EMBL" id="JBBMRA010000002">
    <property type="protein sequence ID" value="MEM5535374.1"/>
    <property type="molecule type" value="Genomic_DNA"/>
</dbReference>
<feature type="domain" description="Methyl-accepting transducer" evidence="7">
    <location>
        <begin position="394"/>
        <end position="630"/>
    </location>
</feature>
<comment type="similarity">
    <text evidence="3">Belongs to the methyl-accepting chemotaxis (MCP) protein family.</text>
</comment>
<evidence type="ECO:0000259" key="8">
    <source>
        <dbReference type="PROSITE" id="PS50885"/>
    </source>
</evidence>
<feature type="compositionally biased region" description="Low complexity" evidence="5">
    <location>
        <begin position="644"/>
        <end position="667"/>
    </location>
</feature>
<comment type="subcellular location">
    <subcellularLocation>
        <location evidence="1">Membrane</location>
    </subcellularLocation>
</comment>
<dbReference type="Pfam" id="PF00015">
    <property type="entry name" value="MCPsignal"/>
    <property type="match status" value="1"/>
</dbReference>
<evidence type="ECO:0000259" key="7">
    <source>
        <dbReference type="PROSITE" id="PS50111"/>
    </source>
</evidence>
<feature type="region of interest" description="Disordered" evidence="5">
    <location>
        <begin position="634"/>
        <end position="667"/>
    </location>
</feature>
<evidence type="ECO:0000256" key="4">
    <source>
        <dbReference type="PROSITE-ProRule" id="PRU00284"/>
    </source>
</evidence>
<dbReference type="CDD" id="cd06225">
    <property type="entry name" value="HAMP"/>
    <property type="match status" value="1"/>
</dbReference>
<evidence type="ECO:0000256" key="3">
    <source>
        <dbReference type="ARBA" id="ARBA00029447"/>
    </source>
</evidence>
<dbReference type="SUPFAM" id="SSF58104">
    <property type="entry name" value="Methyl-accepting chemotaxis protein (MCP) signaling domain"/>
    <property type="match status" value="1"/>
</dbReference>
<dbReference type="Gene3D" id="1.10.287.950">
    <property type="entry name" value="Methyl-accepting chemotaxis protein"/>
    <property type="match status" value="1"/>
</dbReference>
<feature type="transmembrane region" description="Helical" evidence="6">
    <location>
        <begin position="20"/>
        <end position="40"/>
    </location>
</feature>
<dbReference type="PROSITE" id="PS50111">
    <property type="entry name" value="CHEMOTAXIS_TRANSDUC_2"/>
    <property type="match status" value="1"/>
</dbReference>
<evidence type="ECO:0000256" key="6">
    <source>
        <dbReference type="SAM" id="Phobius"/>
    </source>
</evidence>
<sequence length="667" mass="72919">MGLWIRPAVKLMGSLTYPAKFTIVSVLFLIPLLLTVVLYWQELSRNINLTQSELRGIEIIKLTEPLVVNIGQHRGLTNALLNGNSAVESKVMDRRTKVNQALVDLKAGSAGVSDSTLQMISDLEKHWADLLANINRQTPADVFELHNEFAAKVRNFNHILLREFSLELDPSASNTYLIDNVASFLPVIIDEAGQLRGKAAGVAAKGTFTPDSFIYLNNIIGHLDEVYPGLSVGLTMPEIASMADDIKAAEEGIRKYISYVHLNVIEPDSLTVDSDKVFAEGTAAIQKVLNLYHLMLPILYEKERAHLEKQIFSRNLIVAVIFITVFLAFYLFMGFYRSTAQTMEDFKQVSERLANGDLSARLDYQGKDEMAAISTGMNKVADGFEVLVREAQRATDIVAGNSKRLVSEATQTRDGVARQKEETSHIADGVGDLATSASEIAQNTNMASSAAQNIETIAAEGLAVVQKTTQSFTELSQEVTTTSEVISELDQDVQNIHAVSSVISAITDQTNLLALNAAIEAARAGEQGRGFSVVADEVRTLARRTQESTSEIRETLGKLQDCATRAVTMMEKTSHSVNENVSEMTRASDVLHEINHALTDMNLMNAGIASAAEEQSGLVTHLHNSLETITEVANRSEDAARNTSSLAEEMSSSASHLESALSRFSRR</sequence>
<evidence type="ECO:0000313" key="9">
    <source>
        <dbReference type="EMBL" id="MEM5535374.1"/>
    </source>
</evidence>